<dbReference type="PROSITE" id="PS50072">
    <property type="entry name" value="CSA_PPIASE_2"/>
    <property type="match status" value="1"/>
</dbReference>
<dbReference type="InterPro" id="IPR002130">
    <property type="entry name" value="Cyclophilin-type_PPIase_dom"/>
</dbReference>
<comment type="catalytic activity">
    <reaction evidence="1 4">
        <text>[protein]-peptidylproline (omega=180) = [protein]-peptidylproline (omega=0)</text>
        <dbReference type="Rhea" id="RHEA:16237"/>
        <dbReference type="Rhea" id="RHEA-COMP:10747"/>
        <dbReference type="Rhea" id="RHEA-COMP:10748"/>
        <dbReference type="ChEBI" id="CHEBI:83833"/>
        <dbReference type="ChEBI" id="CHEBI:83834"/>
        <dbReference type="EC" id="5.2.1.8"/>
    </reaction>
</comment>
<sequence>MSAYASTTNPVVYFDMTIGGLVAGRIEMTLRADVVPKTAENFRCLCTGERGVDVRTNKLLWFRGCSFHRVIPGFMCQGGDITRGNGTGGLSIYGPQFDDENFRLKHAGAGTLSMANAGPGTNSSQFFVCTGPTSFLDGKHVVFGKVTKGLDVVKAIERVGSKEGKTARTVLINDCGQIA</sequence>
<dbReference type="PANTHER" id="PTHR11071">
    <property type="entry name" value="PEPTIDYL-PROLYL CIS-TRANS ISOMERASE"/>
    <property type="match status" value="1"/>
</dbReference>
<dbReference type="InterPro" id="IPR029000">
    <property type="entry name" value="Cyclophilin-like_dom_sf"/>
</dbReference>
<dbReference type="EC" id="5.2.1.8" evidence="4"/>
<keyword evidence="2 4" id="KW-0697">Rotamase</keyword>
<evidence type="ECO:0000313" key="6">
    <source>
        <dbReference type="EMBL" id="CAE0694211.1"/>
    </source>
</evidence>
<dbReference type="FunFam" id="2.40.100.10:FF:000013">
    <property type="entry name" value="Peptidyl-prolyl cis-trans isomerase"/>
    <property type="match status" value="1"/>
</dbReference>
<dbReference type="GO" id="GO:0006457">
    <property type="term" value="P:protein folding"/>
    <property type="evidence" value="ECO:0007669"/>
    <property type="project" value="InterPro"/>
</dbReference>
<protein>
    <recommendedName>
        <fullName evidence="4">Peptidyl-prolyl cis-trans isomerase</fullName>
        <shortName evidence="4">PPIase</shortName>
        <ecNumber evidence="4">5.2.1.8</ecNumber>
    </recommendedName>
</protein>
<dbReference type="EMBL" id="CAKKNE010000004">
    <property type="protein sequence ID" value="CAH0373898.1"/>
    <property type="molecule type" value="Genomic_DNA"/>
</dbReference>
<dbReference type="GO" id="GO:0005737">
    <property type="term" value="C:cytoplasm"/>
    <property type="evidence" value="ECO:0007669"/>
    <property type="project" value="TreeGrafter"/>
</dbReference>
<keyword evidence="3 4" id="KW-0413">Isomerase</keyword>
<accession>A0A7S3ZU87</accession>
<dbReference type="SUPFAM" id="SSF50891">
    <property type="entry name" value="Cyclophilin-like"/>
    <property type="match status" value="1"/>
</dbReference>
<name>A0A7S3ZU87_9STRA</name>
<proteinExistence type="inferred from homology"/>
<dbReference type="InterPro" id="IPR024936">
    <property type="entry name" value="Cyclophilin-type_PPIase"/>
</dbReference>
<dbReference type="PIRSF" id="PIRSF001467">
    <property type="entry name" value="Peptidylpro_ismrse"/>
    <property type="match status" value="1"/>
</dbReference>
<evidence type="ECO:0000256" key="4">
    <source>
        <dbReference type="RuleBase" id="RU363019"/>
    </source>
</evidence>
<evidence type="ECO:0000256" key="3">
    <source>
        <dbReference type="ARBA" id="ARBA00023235"/>
    </source>
</evidence>
<dbReference type="InterPro" id="IPR020892">
    <property type="entry name" value="Cyclophilin-type_PPIase_CS"/>
</dbReference>
<dbReference type="Pfam" id="PF00160">
    <property type="entry name" value="Pro_isomerase"/>
    <property type="match status" value="1"/>
</dbReference>
<dbReference type="OrthoDB" id="193499at2759"/>
<gene>
    <name evidence="6" type="ORF">PCAL00307_LOCUS9647</name>
    <name evidence="7" type="ORF">PECAL_4P11460</name>
</gene>
<dbReference type="Proteomes" id="UP000789595">
    <property type="component" value="Unassembled WGS sequence"/>
</dbReference>
<comment type="function">
    <text evidence="4">PPIases accelerate the folding of proteins. It catalyzes the cis-trans isomerization of proline imidic peptide bonds in oligopeptides.</text>
</comment>
<comment type="similarity">
    <text evidence="4">Belongs to the cyclophilin-type PPIase family.</text>
</comment>
<evidence type="ECO:0000313" key="7">
    <source>
        <dbReference type="EMBL" id="CAH0373898.1"/>
    </source>
</evidence>
<evidence type="ECO:0000313" key="8">
    <source>
        <dbReference type="Proteomes" id="UP000789595"/>
    </source>
</evidence>
<reference evidence="6" key="1">
    <citation type="submission" date="2021-01" db="EMBL/GenBank/DDBJ databases">
        <authorList>
            <person name="Corre E."/>
            <person name="Pelletier E."/>
            <person name="Niang G."/>
            <person name="Scheremetjew M."/>
            <person name="Finn R."/>
            <person name="Kale V."/>
            <person name="Holt S."/>
            <person name="Cochrane G."/>
            <person name="Meng A."/>
            <person name="Brown T."/>
            <person name="Cohen L."/>
        </authorList>
    </citation>
    <scope>NUCLEOTIDE SEQUENCE</scope>
    <source>
        <strain evidence="6">CCMP1756</strain>
    </source>
</reference>
<evidence type="ECO:0000256" key="2">
    <source>
        <dbReference type="ARBA" id="ARBA00023110"/>
    </source>
</evidence>
<dbReference type="EMBL" id="HBIW01011276">
    <property type="protein sequence ID" value="CAE0694211.1"/>
    <property type="molecule type" value="Transcribed_RNA"/>
</dbReference>
<reference evidence="7" key="2">
    <citation type="submission" date="2021-11" db="EMBL/GenBank/DDBJ databases">
        <authorList>
            <consortium name="Genoscope - CEA"/>
            <person name="William W."/>
        </authorList>
    </citation>
    <scope>NUCLEOTIDE SEQUENCE</scope>
</reference>
<feature type="domain" description="PPIase cyclophilin-type" evidence="5">
    <location>
        <begin position="13"/>
        <end position="177"/>
    </location>
</feature>
<dbReference type="PRINTS" id="PR00153">
    <property type="entry name" value="CSAPPISMRASE"/>
</dbReference>
<organism evidence="6">
    <name type="scientific">Pelagomonas calceolata</name>
    <dbReference type="NCBI Taxonomy" id="35677"/>
    <lineage>
        <taxon>Eukaryota</taxon>
        <taxon>Sar</taxon>
        <taxon>Stramenopiles</taxon>
        <taxon>Ochrophyta</taxon>
        <taxon>Pelagophyceae</taxon>
        <taxon>Pelagomonadales</taxon>
        <taxon>Pelagomonadaceae</taxon>
        <taxon>Pelagomonas</taxon>
    </lineage>
</organism>
<dbReference type="GO" id="GO:0003755">
    <property type="term" value="F:peptidyl-prolyl cis-trans isomerase activity"/>
    <property type="evidence" value="ECO:0007669"/>
    <property type="project" value="UniProtKB-UniRule"/>
</dbReference>
<dbReference type="PROSITE" id="PS00170">
    <property type="entry name" value="CSA_PPIASE_1"/>
    <property type="match status" value="1"/>
</dbReference>
<keyword evidence="8" id="KW-1185">Reference proteome</keyword>
<dbReference type="AlphaFoldDB" id="A0A7S3ZU87"/>
<dbReference type="Gene3D" id="2.40.100.10">
    <property type="entry name" value="Cyclophilin-like"/>
    <property type="match status" value="1"/>
</dbReference>
<evidence type="ECO:0000259" key="5">
    <source>
        <dbReference type="PROSITE" id="PS50072"/>
    </source>
</evidence>
<dbReference type="GO" id="GO:0016018">
    <property type="term" value="F:cyclosporin A binding"/>
    <property type="evidence" value="ECO:0007669"/>
    <property type="project" value="TreeGrafter"/>
</dbReference>
<evidence type="ECO:0000256" key="1">
    <source>
        <dbReference type="ARBA" id="ARBA00000971"/>
    </source>
</evidence>
<dbReference type="PANTHER" id="PTHR11071:SF561">
    <property type="entry name" value="PEPTIDYL-PROLYL CIS-TRANS ISOMERASE D-RELATED"/>
    <property type="match status" value="1"/>
</dbReference>